<organism evidence="8 9">
    <name type="scientific">Fistulifera solaris</name>
    <name type="common">Oleaginous diatom</name>
    <dbReference type="NCBI Taxonomy" id="1519565"/>
    <lineage>
        <taxon>Eukaryota</taxon>
        <taxon>Sar</taxon>
        <taxon>Stramenopiles</taxon>
        <taxon>Ochrophyta</taxon>
        <taxon>Bacillariophyta</taxon>
        <taxon>Bacillariophyceae</taxon>
        <taxon>Bacillariophycidae</taxon>
        <taxon>Naviculales</taxon>
        <taxon>Naviculaceae</taxon>
        <taxon>Fistulifera</taxon>
    </lineage>
</organism>
<dbReference type="PROSITE" id="PS50082">
    <property type="entry name" value="WD_REPEATS_2"/>
    <property type="match status" value="4"/>
</dbReference>
<evidence type="ECO:0000256" key="4">
    <source>
        <dbReference type="ARBA" id="ARBA00023015"/>
    </source>
</evidence>
<dbReference type="InterPro" id="IPR001680">
    <property type="entry name" value="WD40_rpt"/>
</dbReference>
<dbReference type="GO" id="GO:0006367">
    <property type="term" value="P:transcription initiation at RNA polymerase II promoter"/>
    <property type="evidence" value="ECO:0007669"/>
    <property type="project" value="TreeGrafter"/>
</dbReference>
<keyword evidence="3" id="KW-0677">Repeat</keyword>
<proteinExistence type="predicted"/>
<dbReference type="Proteomes" id="UP000198406">
    <property type="component" value="Unassembled WGS sequence"/>
</dbReference>
<dbReference type="SMART" id="SM00320">
    <property type="entry name" value="WD40"/>
    <property type="match status" value="6"/>
</dbReference>
<dbReference type="Gene3D" id="2.130.10.10">
    <property type="entry name" value="YVTN repeat-like/Quinoprotein amine dehydrogenase"/>
    <property type="match status" value="2"/>
</dbReference>
<dbReference type="InParanoid" id="A0A1Z5KMX7"/>
<dbReference type="Pfam" id="PF00400">
    <property type="entry name" value="WD40"/>
    <property type="match status" value="4"/>
</dbReference>
<dbReference type="InterPro" id="IPR015943">
    <property type="entry name" value="WD40/YVTN_repeat-like_dom_sf"/>
</dbReference>
<dbReference type="CDD" id="cd00200">
    <property type="entry name" value="WD40"/>
    <property type="match status" value="1"/>
</dbReference>
<evidence type="ECO:0000256" key="5">
    <source>
        <dbReference type="ARBA" id="ARBA00023163"/>
    </source>
</evidence>
<dbReference type="InterPro" id="IPR036322">
    <property type="entry name" value="WD40_repeat_dom_sf"/>
</dbReference>
<protein>
    <submittedName>
        <fullName evidence="8">Transcription initiation factor TFIID subunit 5</fullName>
    </submittedName>
</protein>
<dbReference type="PROSITE" id="PS50294">
    <property type="entry name" value="WD_REPEATS_REGION"/>
    <property type="match status" value="3"/>
</dbReference>
<dbReference type="GO" id="GO:0003743">
    <property type="term" value="F:translation initiation factor activity"/>
    <property type="evidence" value="ECO:0007669"/>
    <property type="project" value="UniProtKB-KW"/>
</dbReference>
<evidence type="ECO:0000313" key="8">
    <source>
        <dbReference type="EMBL" id="GAX27475.1"/>
    </source>
</evidence>
<sequence>MTSASNSPALPTDQAVLEYLQRKGLGTAALELSNLLKKEKPKDTRAELEEEDYIFRNQRTLLAKSTGGSYGSDRDSAWPLVQWGLPEKDVDGGIGAEEARTYLRSFTELQLWVLSLPDHDAAGVITQANPLERARALLQGGDKEQSPPSVASLMEGLVKKKEPKGGVADSSSHMTTYNLPPSAKAELLSVTFALLVHTYCELLEVGMEQTAHGLRDAFQPIYLPHYEAEFRDLNNCTTTEDAMRLNAHNSQHMEAVNTLKAISVQVSSYQLQREQAQMALQQQSSNDPNTAAKLQLLIQEIDKKISILRTKYQELSQRATMAFAKMHDLPFLRRARAVRWRLALSAQTYGLLVSFLKPFLPMSTLLQTKCEIHVERRDPLPFTPGIVFAGFEKESDDTDKPSFLHSLDIAWAAPSRATGASNEKLPFPKYDLDKQYPNEEEAARQKQLVEYNRSLLSNGFRRLEALERKRNYEKMEGDAVEAVSHMHKPICDPLKPSVLMTTLSSSVGAKVVSFSASSATRDIASIWDEPGLGVCCMKQGNNWLAAGCDDSAVRIFDLSKRNLTTEPVSVLLGHKNGFPVFDVDWNGNALLSAGGDGSIRLWDPSLTGPYGATDTSTSSKAAKLVPGVRTETASFPNGAALAVYRGHLSPVWSVAWSPAGYYFASAGADATARIWVTDRPTPVRLLVGHTSSNVNCVTWHPNGNYVLTAGDDGTCRLWDVHSGRTVRLLTGAKTSVKQCLISPNGRYAFAADYSGALTQWDLAQGQVIRSWTQGSTSSGSNNSTSRAVQAMAIDASCRSLAVAGDDFTVRLWDLSNEKSSEPALSIPCQRSMIMDLQYTSRNLLLAAGKVVTPVPVSSSFYKKKKEMLQ</sequence>
<keyword evidence="6" id="KW-0539">Nucleus</keyword>
<keyword evidence="8" id="KW-0648">Protein biosynthesis</keyword>
<dbReference type="SUPFAM" id="SSF50978">
    <property type="entry name" value="WD40 repeat-like"/>
    <property type="match status" value="1"/>
</dbReference>
<feature type="repeat" description="WD" evidence="7">
    <location>
        <begin position="687"/>
        <end position="728"/>
    </location>
</feature>
<dbReference type="InterPro" id="IPR037264">
    <property type="entry name" value="TFIID_NTD2_sf"/>
</dbReference>
<dbReference type="GO" id="GO:0016251">
    <property type="term" value="F:RNA polymerase II general transcription initiation factor activity"/>
    <property type="evidence" value="ECO:0007669"/>
    <property type="project" value="TreeGrafter"/>
</dbReference>
<reference evidence="8 9" key="1">
    <citation type="journal article" date="2015" name="Plant Cell">
        <title>Oil accumulation by the oleaginous diatom Fistulifera solaris as revealed by the genome and transcriptome.</title>
        <authorList>
            <person name="Tanaka T."/>
            <person name="Maeda Y."/>
            <person name="Veluchamy A."/>
            <person name="Tanaka M."/>
            <person name="Abida H."/>
            <person name="Marechal E."/>
            <person name="Bowler C."/>
            <person name="Muto M."/>
            <person name="Sunaga Y."/>
            <person name="Tanaka M."/>
            <person name="Yoshino T."/>
            <person name="Taniguchi T."/>
            <person name="Fukuda Y."/>
            <person name="Nemoto M."/>
            <person name="Matsumoto M."/>
            <person name="Wong P.S."/>
            <person name="Aburatani S."/>
            <person name="Fujibuchi W."/>
        </authorList>
    </citation>
    <scope>NUCLEOTIDE SEQUENCE [LARGE SCALE GENOMIC DNA]</scope>
    <source>
        <strain evidence="8 9">JPCC DA0580</strain>
    </source>
</reference>
<keyword evidence="5" id="KW-0804">Transcription</keyword>
<dbReference type="AlphaFoldDB" id="A0A1Z5KMX7"/>
<evidence type="ECO:0000256" key="7">
    <source>
        <dbReference type="PROSITE-ProRule" id="PRU00221"/>
    </source>
</evidence>
<evidence type="ECO:0000313" key="9">
    <source>
        <dbReference type="Proteomes" id="UP000198406"/>
    </source>
</evidence>
<dbReference type="Gene3D" id="1.25.40.500">
    <property type="entry name" value="TFIID subunit TAF5, NTD2 domain"/>
    <property type="match status" value="1"/>
</dbReference>
<evidence type="ECO:0000256" key="2">
    <source>
        <dbReference type="ARBA" id="ARBA00022574"/>
    </source>
</evidence>
<dbReference type="PANTHER" id="PTHR19879">
    <property type="entry name" value="TRANSCRIPTION INITIATION FACTOR TFIID"/>
    <property type="match status" value="1"/>
</dbReference>
<keyword evidence="2 7" id="KW-0853">WD repeat</keyword>
<comment type="caution">
    <text evidence="8">The sequence shown here is derived from an EMBL/GenBank/DDBJ whole genome shotgun (WGS) entry which is preliminary data.</text>
</comment>
<dbReference type="SUPFAM" id="SSF160897">
    <property type="entry name" value="Taf5 N-terminal domain-like"/>
    <property type="match status" value="1"/>
</dbReference>
<accession>A0A1Z5KMX7</accession>
<evidence type="ECO:0000256" key="6">
    <source>
        <dbReference type="ARBA" id="ARBA00023242"/>
    </source>
</evidence>
<evidence type="ECO:0000256" key="3">
    <source>
        <dbReference type="ARBA" id="ARBA00022737"/>
    </source>
</evidence>
<feature type="repeat" description="WD" evidence="7">
    <location>
        <begin position="571"/>
        <end position="603"/>
    </location>
</feature>
<comment type="subcellular location">
    <subcellularLocation>
        <location evidence="1">Nucleus</location>
    </subcellularLocation>
</comment>
<keyword evidence="9" id="KW-1185">Reference proteome</keyword>
<dbReference type="InterPro" id="IPR019775">
    <property type="entry name" value="WD40_repeat_CS"/>
</dbReference>
<dbReference type="EMBL" id="BDSP01000257">
    <property type="protein sequence ID" value="GAX27475.1"/>
    <property type="molecule type" value="Genomic_DNA"/>
</dbReference>
<keyword evidence="8" id="KW-0396">Initiation factor</keyword>
<keyword evidence="4" id="KW-0805">Transcription regulation</keyword>
<evidence type="ECO:0000256" key="1">
    <source>
        <dbReference type="ARBA" id="ARBA00004123"/>
    </source>
</evidence>
<dbReference type="InterPro" id="IPR020472">
    <property type="entry name" value="WD40_PAC1"/>
</dbReference>
<dbReference type="PROSITE" id="PS00678">
    <property type="entry name" value="WD_REPEATS_1"/>
    <property type="match status" value="1"/>
</dbReference>
<dbReference type="PANTHER" id="PTHR19879:SF1">
    <property type="entry name" value="CANNONBALL-RELATED"/>
    <property type="match status" value="1"/>
</dbReference>
<dbReference type="OrthoDB" id="10266330at2759"/>
<feature type="repeat" description="WD" evidence="7">
    <location>
        <begin position="644"/>
        <end position="675"/>
    </location>
</feature>
<dbReference type="PRINTS" id="PR00320">
    <property type="entry name" value="GPROTEINBRPT"/>
</dbReference>
<dbReference type="GO" id="GO:0005669">
    <property type="term" value="C:transcription factor TFIID complex"/>
    <property type="evidence" value="ECO:0007669"/>
    <property type="project" value="TreeGrafter"/>
</dbReference>
<feature type="repeat" description="WD" evidence="7">
    <location>
        <begin position="781"/>
        <end position="822"/>
    </location>
</feature>
<gene>
    <name evidence="8" type="ORF">FisN_23Hh060</name>
</gene>
<name>A0A1Z5KMX7_FISSO</name>